<dbReference type="InterPro" id="IPR013332">
    <property type="entry name" value="KPR_N"/>
</dbReference>
<dbReference type="PANTHER" id="PTHR21708">
    <property type="entry name" value="PROBABLE 2-DEHYDROPANTOATE 2-REDUCTASE"/>
    <property type="match status" value="1"/>
</dbReference>
<dbReference type="InterPro" id="IPR003710">
    <property type="entry name" value="ApbA"/>
</dbReference>
<gene>
    <name evidence="12" type="ORF">SAMN04487901_1295</name>
</gene>
<organism evidence="12 13">
    <name type="scientific">Prevotella communis</name>
    <dbReference type="NCBI Taxonomy" id="2913614"/>
    <lineage>
        <taxon>Bacteria</taxon>
        <taxon>Pseudomonadati</taxon>
        <taxon>Bacteroidota</taxon>
        <taxon>Bacteroidia</taxon>
        <taxon>Bacteroidales</taxon>
        <taxon>Prevotellaceae</taxon>
        <taxon>Prevotella</taxon>
    </lineage>
</organism>
<accession>A0A1G8CEU9</accession>
<dbReference type="Pfam" id="PF08546">
    <property type="entry name" value="ApbA_C"/>
    <property type="match status" value="1"/>
</dbReference>
<dbReference type="UniPathway" id="UPA00028">
    <property type="reaction ID" value="UER00004"/>
</dbReference>
<dbReference type="InterPro" id="IPR013752">
    <property type="entry name" value="KPA_reductase"/>
</dbReference>
<evidence type="ECO:0000256" key="9">
    <source>
        <dbReference type="RuleBase" id="RU362068"/>
    </source>
</evidence>
<dbReference type="RefSeq" id="WP_091819302.1">
    <property type="nucleotide sequence ID" value="NZ_FNCQ01000029.1"/>
</dbReference>
<comment type="catalytic activity">
    <reaction evidence="8 9">
        <text>(R)-pantoate + NADP(+) = 2-dehydropantoate + NADPH + H(+)</text>
        <dbReference type="Rhea" id="RHEA:16233"/>
        <dbReference type="ChEBI" id="CHEBI:11561"/>
        <dbReference type="ChEBI" id="CHEBI:15378"/>
        <dbReference type="ChEBI" id="CHEBI:15980"/>
        <dbReference type="ChEBI" id="CHEBI:57783"/>
        <dbReference type="ChEBI" id="CHEBI:58349"/>
        <dbReference type="EC" id="1.1.1.169"/>
    </reaction>
</comment>
<dbReference type="InterPro" id="IPR008927">
    <property type="entry name" value="6-PGluconate_DH-like_C_sf"/>
</dbReference>
<dbReference type="PANTHER" id="PTHR21708:SF26">
    <property type="entry name" value="2-DEHYDROPANTOATE 2-REDUCTASE"/>
    <property type="match status" value="1"/>
</dbReference>
<dbReference type="EC" id="1.1.1.169" evidence="3 9"/>
<dbReference type="FunFam" id="1.10.1040.10:FF:000017">
    <property type="entry name" value="2-dehydropantoate 2-reductase"/>
    <property type="match status" value="1"/>
</dbReference>
<dbReference type="GO" id="GO:0005737">
    <property type="term" value="C:cytoplasm"/>
    <property type="evidence" value="ECO:0007669"/>
    <property type="project" value="TreeGrafter"/>
</dbReference>
<dbReference type="InterPro" id="IPR051402">
    <property type="entry name" value="KPR-Related"/>
</dbReference>
<keyword evidence="9" id="KW-0566">Pantothenate biosynthesis</keyword>
<dbReference type="GO" id="GO:0015940">
    <property type="term" value="P:pantothenate biosynthetic process"/>
    <property type="evidence" value="ECO:0007669"/>
    <property type="project" value="UniProtKB-UniPathway"/>
</dbReference>
<evidence type="ECO:0000313" key="13">
    <source>
        <dbReference type="Proteomes" id="UP000198779"/>
    </source>
</evidence>
<keyword evidence="13" id="KW-1185">Reference proteome</keyword>
<comment type="function">
    <text evidence="9">Catalyzes the NADPH-dependent reduction of ketopantoate into pantoic acid.</text>
</comment>
<keyword evidence="6 9" id="KW-0560">Oxidoreductase</keyword>
<evidence type="ECO:0000256" key="3">
    <source>
        <dbReference type="ARBA" id="ARBA00013014"/>
    </source>
</evidence>
<dbReference type="EMBL" id="FNCQ01000029">
    <property type="protein sequence ID" value="SDH43859.1"/>
    <property type="molecule type" value="Genomic_DNA"/>
</dbReference>
<name>A0A1G8CEU9_9BACT</name>
<keyword evidence="5 9" id="KW-0521">NADP</keyword>
<dbReference type="NCBIfam" id="NF004887">
    <property type="entry name" value="PRK06249.1"/>
    <property type="match status" value="1"/>
</dbReference>
<dbReference type="InterPro" id="IPR036291">
    <property type="entry name" value="NAD(P)-bd_dom_sf"/>
</dbReference>
<evidence type="ECO:0000256" key="5">
    <source>
        <dbReference type="ARBA" id="ARBA00022857"/>
    </source>
</evidence>
<comment type="pathway">
    <text evidence="1 9">Cofactor biosynthesis; (R)-pantothenate biosynthesis; (R)-pantoate from 3-methyl-2-oxobutanoate: step 2/2.</text>
</comment>
<dbReference type="NCBIfam" id="TIGR00745">
    <property type="entry name" value="apbA_panE"/>
    <property type="match status" value="1"/>
</dbReference>
<evidence type="ECO:0000256" key="2">
    <source>
        <dbReference type="ARBA" id="ARBA00007870"/>
    </source>
</evidence>
<dbReference type="SUPFAM" id="SSF48179">
    <property type="entry name" value="6-phosphogluconate dehydrogenase C-terminal domain-like"/>
    <property type="match status" value="1"/>
</dbReference>
<dbReference type="Pfam" id="PF02558">
    <property type="entry name" value="ApbA"/>
    <property type="match status" value="1"/>
</dbReference>
<evidence type="ECO:0000259" key="11">
    <source>
        <dbReference type="Pfam" id="PF08546"/>
    </source>
</evidence>
<evidence type="ECO:0000256" key="4">
    <source>
        <dbReference type="ARBA" id="ARBA00019465"/>
    </source>
</evidence>
<dbReference type="Proteomes" id="UP000198779">
    <property type="component" value="Unassembled WGS sequence"/>
</dbReference>
<evidence type="ECO:0000256" key="8">
    <source>
        <dbReference type="ARBA" id="ARBA00048793"/>
    </source>
</evidence>
<protein>
    <recommendedName>
        <fullName evidence="4 9">2-dehydropantoate 2-reductase</fullName>
        <ecNumber evidence="3 9">1.1.1.169</ecNumber>
    </recommendedName>
    <alternativeName>
        <fullName evidence="7 9">Ketopantoate reductase</fullName>
    </alternativeName>
</protein>
<dbReference type="Gene3D" id="1.10.1040.10">
    <property type="entry name" value="N-(1-d-carboxylethyl)-l-norvaline Dehydrogenase, domain 2"/>
    <property type="match status" value="1"/>
</dbReference>
<evidence type="ECO:0000256" key="1">
    <source>
        <dbReference type="ARBA" id="ARBA00004994"/>
    </source>
</evidence>
<proteinExistence type="inferred from homology"/>
<feature type="domain" description="Ketopantoate reductase C-terminal" evidence="11">
    <location>
        <begin position="178"/>
        <end position="298"/>
    </location>
</feature>
<dbReference type="STRING" id="645274.SAMN04487901_1295"/>
<reference evidence="13" key="1">
    <citation type="submission" date="2016-10" db="EMBL/GenBank/DDBJ databases">
        <authorList>
            <person name="Varghese N."/>
            <person name="Submissions S."/>
        </authorList>
    </citation>
    <scope>NUCLEOTIDE SEQUENCE [LARGE SCALE GENOMIC DNA]</scope>
    <source>
        <strain evidence="13">BP1-148</strain>
    </source>
</reference>
<evidence type="ECO:0000256" key="7">
    <source>
        <dbReference type="ARBA" id="ARBA00032024"/>
    </source>
</evidence>
<comment type="similarity">
    <text evidence="2 9">Belongs to the ketopantoate reductase family.</text>
</comment>
<dbReference type="AlphaFoldDB" id="A0A1G8CEU9"/>
<dbReference type="Gene3D" id="3.40.50.720">
    <property type="entry name" value="NAD(P)-binding Rossmann-like Domain"/>
    <property type="match status" value="1"/>
</dbReference>
<dbReference type="GO" id="GO:0008677">
    <property type="term" value="F:2-dehydropantoate 2-reductase activity"/>
    <property type="evidence" value="ECO:0007669"/>
    <property type="project" value="UniProtKB-EC"/>
</dbReference>
<sequence length="311" mass="35139">MKYGIIGTGAIGGYYGAKLAHAGQEVHFLLHRDYEYVRQHGLQVDSCDGSFHLDNVNVYQRAEDMPQCDVVLVGLKSVNNDKLQSLLPPLLHAHTLVVLIQNGIGVEEDVQQMFPDVQLAAGLAFICSAKTEPGLVSHQCYGSINLANYSCKDEALMQTVVDEFRQAGIETGLVEYHEARWKKAVWNMPFNGMTVAMHTQTDQLLKNQSTRQLIREQMMEVVSAAQHLGVKNLDESFVDKMIETTDAMTPYSPSMRLDYDFHRPMEIYYLYTRPLEIAREAGCPMPKLEMLEAELRFLEADLIPWHVSGTR</sequence>
<dbReference type="InterPro" id="IPR013328">
    <property type="entry name" value="6PGD_dom2"/>
</dbReference>
<evidence type="ECO:0000256" key="6">
    <source>
        <dbReference type="ARBA" id="ARBA00023002"/>
    </source>
</evidence>
<evidence type="ECO:0000259" key="10">
    <source>
        <dbReference type="Pfam" id="PF02558"/>
    </source>
</evidence>
<dbReference type="SUPFAM" id="SSF51735">
    <property type="entry name" value="NAD(P)-binding Rossmann-fold domains"/>
    <property type="match status" value="1"/>
</dbReference>
<evidence type="ECO:0000313" key="12">
    <source>
        <dbReference type="EMBL" id="SDH43859.1"/>
    </source>
</evidence>
<feature type="domain" description="Ketopantoate reductase N-terminal" evidence="10">
    <location>
        <begin position="4"/>
        <end position="149"/>
    </location>
</feature>